<evidence type="ECO:0000256" key="4">
    <source>
        <dbReference type="ARBA" id="ARBA00022475"/>
    </source>
</evidence>
<feature type="transmembrane region" description="Helical" evidence="8">
    <location>
        <begin position="302"/>
        <end position="324"/>
    </location>
</feature>
<evidence type="ECO:0000313" key="11">
    <source>
        <dbReference type="Proteomes" id="UP000284333"/>
    </source>
</evidence>
<comment type="subcellular location">
    <subcellularLocation>
        <location evidence="1">Cell inner membrane</location>
        <topology evidence="1">Multi-pass membrane protein</topology>
    </subcellularLocation>
</comment>
<feature type="transmembrane region" description="Helical" evidence="8">
    <location>
        <begin position="442"/>
        <end position="464"/>
    </location>
</feature>
<keyword evidence="3" id="KW-0813">Transport</keyword>
<protein>
    <submittedName>
        <fullName evidence="10">MFS transporter</fullName>
    </submittedName>
</protein>
<dbReference type="InterPro" id="IPR036259">
    <property type="entry name" value="MFS_trans_sf"/>
</dbReference>
<dbReference type="GO" id="GO:0005886">
    <property type="term" value="C:plasma membrane"/>
    <property type="evidence" value="ECO:0007669"/>
    <property type="project" value="UniProtKB-SubCell"/>
</dbReference>
<dbReference type="PANTHER" id="PTHR23501:SF191">
    <property type="entry name" value="VACUOLAR BASIC AMINO ACID TRANSPORTER 4"/>
    <property type="match status" value="1"/>
</dbReference>
<feature type="transmembrane region" description="Helical" evidence="8">
    <location>
        <begin position="51"/>
        <end position="72"/>
    </location>
</feature>
<dbReference type="CDD" id="cd17502">
    <property type="entry name" value="MFS_Azr1_MDR_like"/>
    <property type="match status" value="1"/>
</dbReference>
<dbReference type="InterPro" id="IPR020846">
    <property type="entry name" value="MFS_dom"/>
</dbReference>
<comment type="similarity">
    <text evidence="2">Belongs to the major facilitator superfamily. TCR/Tet family.</text>
</comment>
<dbReference type="Gene3D" id="1.20.1720.10">
    <property type="entry name" value="Multidrug resistance protein D"/>
    <property type="match status" value="1"/>
</dbReference>
<gene>
    <name evidence="10" type="ORF">EF834_03550</name>
</gene>
<keyword evidence="4" id="KW-1003">Cell membrane</keyword>
<proteinExistence type="inferred from homology"/>
<keyword evidence="7 8" id="KW-0472">Membrane</keyword>
<dbReference type="EMBL" id="RKLN01000001">
    <property type="protein sequence ID" value="RVW06497.1"/>
    <property type="molecule type" value="Genomic_DNA"/>
</dbReference>
<evidence type="ECO:0000256" key="2">
    <source>
        <dbReference type="ARBA" id="ARBA00007520"/>
    </source>
</evidence>
<evidence type="ECO:0000259" key="9">
    <source>
        <dbReference type="PROSITE" id="PS50850"/>
    </source>
</evidence>
<keyword evidence="11" id="KW-1185">Reference proteome</keyword>
<organism evidence="10 11">
    <name type="scientific">Rhodococcus spongiicola</name>
    <dbReference type="NCBI Taxonomy" id="2487352"/>
    <lineage>
        <taxon>Bacteria</taxon>
        <taxon>Bacillati</taxon>
        <taxon>Actinomycetota</taxon>
        <taxon>Actinomycetes</taxon>
        <taxon>Mycobacteriales</taxon>
        <taxon>Nocardiaceae</taxon>
        <taxon>Rhodococcus</taxon>
    </lineage>
</organism>
<feature type="transmembrane region" description="Helical" evidence="8">
    <location>
        <begin position="411"/>
        <end position="430"/>
    </location>
</feature>
<feature type="transmembrane region" description="Helical" evidence="8">
    <location>
        <begin position="20"/>
        <end position="45"/>
    </location>
</feature>
<feature type="domain" description="Major facilitator superfamily (MFS) profile" evidence="9">
    <location>
        <begin position="19"/>
        <end position="470"/>
    </location>
</feature>
<feature type="transmembrane region" description="Helical" evidence="8">
    <location>
        <begin position="170"/>
        <end position="188"/>
    </location>
</feature>
<dbReference type="Proteomes" id="UP000284333">
    <property type="component" value="Unassembled WGS sequence"/>
</dbReference>
<reference evidence="10 11" key="1">
    <citation type="submission" date="2018-11" db="EMBL/GenBank/DDBJ databases">
        <title>Rhodococcus spongicola sp. nov. and Rhodococcus xishaensis sp. nov. from marine sponges.</title>
        <authorList>
            <person name="Li L."/>
            <person name="Lin H.W."/>
        </authorList>
    </citation>
    <scope>NUCLEOTIDE SEQUENCE [LARGE SCALE GENOMIC DNA]</scope>
    <source>
        <strain evidence="10 11">LHW50502</strain>
    </source>
</reference>
<feature type="transmembrane region" description="Helical" evidence="8">
    <location>
        <begin position="365"/>
        <end position="390"/>
    </location>
</feature>
<sequence>MAIGTSTKSVGLNSERGPILLSLMLSTSLVALDSTIIATAVLTIVGDLGGFAQFPWLFSIYLLAQAVSVPIYGKLADIFGRKPIMLLGIALFAAGSLLCGIAWSMPALIMFRALQGLGAGAVQPMALTIAGDIYTVAERAKVQGYIASVWGISSVLGPTLGGLFSEYLSWRWIFLINLPLCAIAAWTLTRNFTEKALPRHAQRQRIDYLGAVLLTTGASLVILGLLEGGQTWAWVSPVGIGVFVVGALALIAFVLVERSAADPILPLHMLTRRILVASSLVSMSVGAILLGLTSYVPTFVQGVLGTGALVAGFALALLTIGWPIAASLAGRVYLRVGFRTTALIGSALALTGSALLLLLSGSSQVWQVGAFCFVIGLGMGLVAAPTLIAAQSSVDWGDRGVVTSTNMFARAIGSSVGVAVFGALVNSRVGESVEPHPAELSGAIHLVFLGILAVAILQTVASALMPRREKTDKADRVTQPAG</sequence>
<feature type="transmembrane region" description="Helical" evidence="8">
    <location>
        <begin position="84"/>
        <end position="103"/>
    </location>
</feature>
<keyword evidence="6 8" id="KW-1133">Transmembrane helix</keyword>
<name>A0A3S3ABN5_9NOCA</name>
<evidence type="ECO:0000256" key="5">
    <source>
        <dbReference type="ARBA" id="ARBA00022692"/>
    </source>
</evidence>
<feature type="transmembrane region" description="Helical" evidence="8">
    <location>
        <begin position="336"/>
        <end position="359"/>
    </location>
</feature>
<dbReference type="PANTHER" id="PTHR23501">
    <property type="entry name" value="MAJOR FACILITATOR SUPERFAMILY"/>
    <property type="match status" value="1"/>
</dbReference>
<evidence type="ECO:0000313" key="10">
    <source>
        <dbReference type="EMBL" id="RVW06497.1"/>
    </source>
</evidence>
<comment type="caution">
    <text evidence="10">The sequence shown here is derived from an EMBL/GenBank/DDBJ whole genome shotgun (WGS) entry which is preliminary data.</text>
</comment>
<evidence type="ECO:0000256" key="8">
    <source>
        <dbReference type="SAM" id="Phobius"/>
    </source>
</evidence>
<dbReference type="InterPro" id="IPR001958">
    <property type="entry name" value="Tet-R_TetA/multi-R_MdtG-like"/>
</dbReference>
<evidence type="ECO:0000256" key="6">
    <source>
        <dbReference type="ARBA" id="ARBA00022989"/>
    </source>
</evidence>
<evidence type="ECO:0000256" key="1">
    <source>
        <dbReference type="ARBA" id="ARBA00004429"/>
    </source>
</evidence>
<dbReference type="OrthoDB" id="7375466at2"/>
<evidence type="ECO:0000256" key="7">
    <source>
        <dbReference type="ARBA" id="ARBA00023136"/>
    </source>
</evidence>
<dbReference type="GO" id="GO:0022857">
    <property type="term" value="F:transmembrane transporter activity"/>
    <property type="evidence" value="ECO:0007669"/>
    <property type="project" value="InterPro"/>
</dbReference>
<feature type="transmembrane region" description="Helical" evidence="8">
    <location>
        <begin position="208"/>
        <end position="226"/>
    </location>
</feature>
<accession>A0A3S3ABN5</accession>
<dbReference type="Gene3D" id="1.20.1250.20">
    <property type="entry name" value="MFS general substrate transporter like domains"/>
    <property type="match status" value="1"/>
</dbReference>
<dbReference type="PRINTS" id="PR01035">
    <property type="entry name" value="TCRTETA"/>
</dbReference>
<dbReference type="RefSeq" id="WP_127945809.1">
    <property type="nucleotide sequence ID" value="NZ_RKLN01000001.1"/>
</dbReference>
<dbReference type="InterPro" id="IPR011701">
    <property type="entry name" value="MFS"/>
</dbReference>
<dbReference type="Pfam" id="PF07690">
    <property type="entry name" value="MFS_1"/>
    <property type="match status" value="1"/>
</dbReference>
<dbReference type="PROSITE" id="PS50850">
    <property type="entry name" value="MFS"/>
    <property type="match status" value="1"/>
</dbReference>
<dbReference type="AlphaFoldDB" id="A0A3S3ABN5"/>
<feature type="transmembrane region" description="Helical" evidence="8">
    <location>
        <begin position="275"/>
        <end position="296"/>
    </location>
</feature>
<dbReference type="SUPFAM" id="SSF103473">
    <property type="entry name" value="MFS general substrate transporter"/>
    <property type="match status" value="1"/>
</dbReference>
<evidence type="ECO:0000256" key="3">
    <source>
        <dbReference type="ARBA" id="ARBA00022448"/>
    </source>
</evidence>
<keyword evidence="5 8" id="KW-0812">Transmembrane</keyword>
<dbReference type="FunFam" id="1.20.1720.10:FF:000004">
    <property type="entry name" value="EmrB/QacA family drug resistance transporter"/>
    <property type="match status" value="1"/>
</dbReference>
<feature type="transmembrane region" description="Helical" evidence="8">
    <location>
        <begin position="232"/>
        <end position="255"/>
    </location>
</feature>